<sequence>MKLSKRQAFLFLYPLALGAAALIYKYFNPLEHVLFPKCPIKAITGLDCPGCGGQRATHFLLNGDLKHAFLENPMLFLLVPYLIVGFYLQLTPEPTGQELRLRRVLYGQNALIILGIILLMFTVLRNII</sequence>
<protein>
    <submittedName>
        <fullName evidence="2">Uncharacterized protein DUF2752</fullName>
    </submittedName>
</protein>
<dbReference type="Proteomes" id="UP000295292">
    <property type="component" value="Unassembled WGS sequence"/>
</dbReference>
<organism evidence="2 3">
    <name type="scientific">Sphingobacterium yanglingense</name>
    <dbReference type="NCBI Taxonomy" id="1437280"/>
    <lineage>
        <taxon>Bacteria</taxon>
        <taxon>Pseudomonadati</taxon>
        <taxon>Bacteroidota</taxon>
        <taxon>Sphingobacteriia</taxon>
        <taxon>Sphingobacteriales</taxon>
        <taxon>Sphingobacteriaceae</taxon>
        <taxon>Sphingobacterium</taxon>
    </lineage>
</organism>
<dbReference type="Pfam" id="PF10825">
    <property type="entry name" value="DUF2752"/>
    <property type="match status" value="1"/>
</dbReference>
<accession>A0A4R6WDL4</accession>
<feature type="transmembrane region" description="Helical" evidence="1">
    <location>
        <begin position="74"/>
        <end position="92"/>
    </location>
</feature>
<dbReference type="OrthoDB" id="9815897at2"/>
<keyword evidence="3" id="KW-1185">Reference proteome</keyword>
<name>A0A4R6WDL4_9SPHI</name>
<comment type="caution">
    <text evidence="2">The sequence shown here is derived from an EMBL/GenBank/DDBJ whole genome shotgun (WGS) entry which is preliminary data.</text>
</comment>
<evidence type="ECO:0000256" key="1">
    <source>
        <dbReference type="SAM" id="Phobius"/>
    </source>
</evidence>
<keyword evidence="1" id="KW-0472">Membrane</keyword>
<dbReference type="InterPro" id="IPR021215">
    <property type="entry name" value="DUF2752"/>
</dbReference>
<keyword evidence="1" id="KW-0812">Transmembrane</keyword>
<keyword evidence="1" id="KW-1133">Transmembrane helix</keyword>
<feature type="transmembrane region" description="Helical" evidence="1">
    <location>
        <begin position="104"/>
        <end position="124"/>
    </location>
</feature>
<evidence type="ECO:0000313" key="3">
    <source>
        <dbReference type="Proteomes" id="UP000295292"/>
    </source>
</evidence>
<dbReference type="RefSeq" id="WP_133585783.1">
    <property type="nucleotide sequence ID" value="NZ_SNYV01000016.1"/>
</dbReference>
<evidence type="ECO:0000313" key="2">
    <source>
        <dbReference type="EMBL" id="TDQ75899.1"/>
    </source>
</evidence>
<reference evidence="2 3" key="1">
    <citation type="submission" date="2019-03" db="EMBL/GenBank/DDBJ databases">
        <title>Genomic Encyclopedia of Archaeal and Bacterial Type Strains, Phase II (KMG-II): from individual species to whole genera.</title>
        <authorList>
            <person name="Goeker M."/>
        </authorList>
    </citation>
    <scope>NUCLEOTIDE SEQUENCE [LARGE SCALE GENOMIC DNA]</scope>
    <source>
        <strain evidence="2 3">DSM 28353</strain>
    </source>
</reference>
<gene>
    <name evidence="2" type="ORF">CLV99_3594</name>
</gene>
<proteinExistence type="predicted"/>
<dbReference type="EMBL" id="SNYV01000016">
    <property type="protein sequence ID" value="TDQ75899.1"/>
    <property type="molecule type" value="Genomic_DNA"/>
</dbReference>
<dbReference type="AlphaFoldDB" id="A0A4R6WDL4"/>